<feature type="compositionally biased region" description="Low complexity" evidence="2">
    <location>
        <begin position="131"/>
        <end position="147"/>
    </location>
</feature>
<keyword evidence="6" id="KW-1185">Reference proteome</keyword>
<feature type="compositionally biased region" description="Polar residues" evidence="2">
    <location>
        <begin position="88"/>
        <end position="99"/>
    </location>
</feature>
<organism evidence="5 6">
    <name type="scientific">Piedraia hortae CBS 480.64</name>
    <dbReference type="NCBI Taxonomy" id="1314780"/>
    <lineage>
        <taxon>Eukaryota</taxon>
        <taxon>Fungi</taxon>
        <taxon>Dikarya</taxon>
        <taxon>Ascomycota</taxon>
        <taxon>Pezizomycotina</taxon>
        <taxon>Dothideomycetes</taxon>
        <taxon>Dothideomycetidae</taxon>
        <taxon>Capnodiales</taxon>
        <taxon>Piedraiaceae</taxon>
        <taxon>Piedraia</taxon>
    </lineage>
</organism>
<keyword evidence="1" id="KW-0143">Chaperone</keyword>
<dbReference type="PANTHER" id="PTHR44145">
    <property type="entry name" value="DNAJ HOMOLOG SUBFAMILY A MEMBER 3, MITOCHONDRIAL"/>
    <property type="match status" value="1"/>
</dbReference>
<evidence type="ECO:0000313" key="6">
    <source>
        <dbReference type="Proteomes" id="UP000799421"/>
    </source>
</evidence>
<keyword evidence="3" id="KW-0472">Membrane</keyword>
<keyword evidence="3" id="KW-0812">Transmembrane</keyword>
<keyword evidence="3" id="KW-1133">Transmembrane helix</keyword>
<dbReference type="Proteomes" id="UP000799421">
    <property type="component" value="Unassembled WGS sequence"/>
</dbReference>
<dbReference type="OrthoDB" id="10250354at2759"/>
<evidence type="ECO:0000256" key="3">
    <source>
        <dbReference type="SAM" id="Phobius"/>
    </source>
</evidence>
<feature type="region of interest" description="Disordered" evidence="2">
    <location>
        <begin position="85"/>
        <end position="180"/>
    </location>
</feature>
<evidence type="ECO:0000256" key="1">
    <source>
        <dbReference type="ARBA" id="ARBA00023186"/>
    </source>
</evidence>
<dbReference type="SUPFAM" id="SSF46565">
    <property type="entry name" value="Chaperone J-domain"/>
    <property type="match status" value="1"/>
</dbReference>
<dbReference type="Gene3D" id="1.10.287.110">
    <property type="entry name" value="DnaJ domain"/>
    <property type="match status" value="1"/>
</dbReference>
<dbReference type="Pfam" id="PF00226">
    <property type="entry name" value="DnaJ"/>
    <property type="match status" value="1"/>
</dbReference>
<evidence type="ECO:0000256" key="2">
    <source>
        <dbReference type="SAM" id="MobiDB-lite"/>
    </source>
</evidence>
<feature type="compositionally biased region" description="Basic and acidic residues" evidence="2">
    <location>
        <begin position="150"/>
        <end position="174"/>
    </location>
</feature>
<feature type="domain" description="J" evidence="4">
    <location>
        <begin position="16"/>
        <end position="81"/>
    </location>
</feature>
<protein>
    <submittedName>
        <fullName evidence="5">DnaJ-domain-containing protein</fullName>
    </submittedName>
</protein>
<dbReference type="EMBL" id="MU005958">
    <property type="protein sequence ID" value="KAF2864094.1"/>
    <property type="molecule type" value="Genomic_DNA"/>
</dbReference>
<sequence length="216" mass="24122">MWASYFHRSAIREAEDHYATLGLTPSATPSEIKKQFYKLSKAYHPDLHPDNEAAHRRFVRISEAHSVLGSPESKARYDREYFGRPAASSASTPKGSHSSAAGGRTPGGLSKRRGPFRGPPPSFYRNGGWNASSQSQSQSKQADMASSRHGSVEDDLSHFDRHGHYRTHETIEKKRSGRVRKREVEHQDDAFDFVTVSAVLCFAFGVAGAIWSWDSR</sequence>
<dbReference type="InterPro" id="IPR001623">
    <property type="entry name" value="DnaJ_domain"/>
</dbReference>
<dbReference type="AlphaFoldDB" id="A0A6A7C9B0"/>
<accession>A0A6A7C9B0</accession>
<evidence type="ECO:0000259" key="4">
    <source>
        <dbReference type="PROSITE" id="PS50076"/>
    </source>
</evidence>
<dbReference type="PROSITE" id="PS50076">
    <property type="entry name" value="DNAJ_2"/>
    <property type="match status" value="1"/>
</dbReference>
<dbReference type="CDD" id="cd06257">
    <property type="entry name" value="DnaJ"/>
    <property type="match status" value="1"/>
</dbReference>
<dbReference type="PANTHER" id="PTHR44145:SF3">
    <property type="entry name" value="DNAJ HOMOLOG SUBFAMILY A MEMBER 3, MITOCHONDRIAL"/>
    <property type="match status" value="1"/>
</dbReference>
<gene>
    <name evidence="5" type="ORF">K470DRAFT_209333</name>
</gene>
<dbReference type="InterPro" id="IPR036869">
    <property type="entry name" value="J_dom_sf"/>
</dbReference>
<evidence type="ECO:0000313" key="5">
    <source>
        <dbReference type="EMBL" id="KAF2864094.1"/>
    </source>
</evidence>
<feature type="transmembrane region" description="Helical" evidence="3">
    <location>
        <begin position="190"/>
        <end position="213"/>
    </location>
</feature>
<dbReference type="PRINTS" id="PR00625">
    <property type="entry name" value="JDOMAIN"/>
</dbReference>
<reference evidence="5" key="1">
    <citation type="journal article" date="2020" name="Stud. Mycol.">
        <title>101 Dothideomycetes genomes: a test case for predicting lifestyles and emergence of pathogens.</title>
        <authorList>
            <person name="Haridas S."/>
            <person name="Albert R."/>
            <person name="Binder M."/>
            <person name="Bloem J."/>
            <person name="Labutti K."/>
            <person name="Salamov A."/>
            <person name="Andreopoulos B."/>
            <person name="Baker S."/>
            <person name="Barry K."/>
            <person name="Bills G."/>
            <person name="Bluhm B."/>
            <person name="Cannon C."/>
            <person name="Castanera R."/>
            <person name="Culley D."/>
            <person name="Daum C."/>
            <person name="Ezra D."/>
            <person name="Gonzalez J."/>
            <person name="Henrissat B."/>
            <person name="Kuo A."/>
            <person name="Liang C."/>
            <person name="Lipzen A."/>
            <person name="Lutzoni F."/>
            <person name="Magnuson J."/>
            <person name="Mondo S."/>
            <person name="Nolan M."/>
            <person name="Ohm R."/>
            <person name="Pangilinan J."/>
            <person name="Park H.-J."/>
            <person name="Ramirez L."/>
            <person name="Alfaro M."/>
            <person name="Sun H."/>
            <person name="Tritt A."/>
            <person name="Yoshinaga Y."/>
            <person name="Zwiers L.-H."/>
            <person name="Turgeon B."/>
            <person name="Goodwin S."/>
            <person name="Spatafora J."/>
            <person name="Crous P."/>
            <person name="Grigoriev I."/>
        </authorList>
    </citation>
    <scope>NUCLEOTIDE SEQUENCE</scope>
    <source>
        <strain evidence="5">CBS 480.64</strain>
    </source>
</reference>
<dbReference type="SMART" id="SM00271">
    <property type="entry name" value="DnaJ"/>
    <property type="match status" value="1"/>
</dbReference>
<proteinExistence type="predicted"/>
<dbReference type="InterPro" id="IPR051938">
    <property type="entry name" value="Apopto_cytoskel_mod"/>
</dbReference>
<name>A0A6A7C9B0_9PEZI</name>